<dbReference type="EMBL" id="AWGB01000001">
    <property type="protein sequence ID" value="ESQ94617.1"/>
    <property type="molecule type" value="Genomic_DNA"/>
</dbReference>
<feature type="signal peptide" evidence="1">
    <location>
        <begin position="1"/>
        <end position="21"/>
    </location>
</feature>
<evidence type="ECO:0000313" key="3">
    <source>
        <dbReference type="Proteomes" id="UP000017837"/>
    </source>
</evidence>
<evidence type="ECO:0000313" key="2">
    <source>
        <dbReference type="EMBL" id="ESQ94617.1"/>
    </source>
</evidence>
<evidence type="ECO:0008006" key="4">
    <source>
        <dbReference type="Google" id="ProtNLM"/>
    </source>
</evidence>
<dbReference type="Pfam" id="PF06940">
    <property type="entry name" value="DUF1287"/>
    <property type="match status" value="1"/>
</dbReference>
<dbReference type="OrthoDB" id="114026at2"/>
<accession>V4PKY0</accession>
<gene>
    <name evidence="2" type="ORF">ABENE_00560</name>
</gene>
<dbReference type="eggNOG" id="COG3738">
    <property type="taxonomic scope" value="Bacteria"/>
</dbReference>
<name>V4PKY0_9CAUL</name>
<reference evidence="2 3" key="1">
    <citation type="journal article" date="2014" name="Nature">
        <title>Sequential evolution of bacterial morphology by co-option of a developmental regulator.</title>
        <authorList>
            <person name="Jiang C."/>
            <person name="Brown P.J."/>
            <person name="Ducret A."/>
            <person name="Brun Y.V."/>
        </authorList>
    </citation>
    <scope>NUCLEOTIDE SEQUENCE [LARGE SCALE GENOMIC DNA]</scope>
    <source>
        <strain evidence="2 3">DSM 16100</strain>
    </source>
</reference>
<proteinExistence type="predicted"/>
<keyword evidence="1" id="KW-0732">Signal</keyword>
<dbReference type="STRING" id="1121022.GCA_000376105_01496"/>
<feature type="chain" id="PRO_5004724802" description="DUF1287 domain-containing protein" evidence="1">
    <location>
        <begin position="22"/>
        <end position="198"/>
    </location>
</feature>
<dbReference type="RefSeq" id="WP_018081164.1">
    <property type="nucleotide sequence ID" value="NZ_AQWM01000004.1"/>
</dbReference>
<sequence>MQRRAFLTALPAMAFSQPALARPVKRDTFIEAAREQTQHAVTYDSAYTRIAYPMGDVAANKGVCSDVAIRAYRAIGIDLQQKVHEDMAAHFALYPKNWGLKRPDSNIDHRRVPNLEVFFKRFGTSLPTTRHASDYAPGDLVTYRLMGNLPHIAIVSDQYALLDRSRPLIIQNIGWGPKQEDSLFIMGAEISGHFRYGL</sequence>
<organism evidence="2 3">
    <name type="scientific">Asticcacaulis benevestitus DSM 16100 = ATCC BAA-896</name>
    <dbReference type="NCBI Taxonomy" id="1121022"/>
    <lineage>
        <taxon>Bacteria</taxon>
        <taxon>Pseudomonadati</taxon>
        <taxon>Pseudomonadota</taxon>
        <taxon>Alphaproteobacteria</taxon>
        <taxon>Caulobacterales</taxon>
        <taxon>Caulobacteraceae</taxon>
        <taxon>Asticcacaulis</taxon>
    </lineage>
</organism>
<dbReference type="Proteomes" id="UP000017837">
    <property type="component" value="Unassembled WGS sequence"/>
</dbReference>
<dbReference type="InterPro" id="IPR009706">
    <property type="entry name" value="DUF1287"/>
</dbReference>
<dbReference type="AlphaFoldDB" id="V4PKY0"/>
<keyword evidence="3" id="KW-1185">Reference proteome</keyword>
<dbReference type="PATRIC" id="fig|1121022.4.peg.111"/>
<protein>
    <recommendedName>
        <fullName evidence="4">DUF1287 domain-containing protein</fullName>
    </recommendedName>
</protein>
<dbReference type="PIRSF" id="PIRSF011444">
    <property type="entry name" value="DUF1287"/>
    <property type="match status" value="1"/>
</dbReference>
<comment type="caution">
    <text evidence="2">The sequence shown here is derived from an EMBL/GenBank/DDBJ whole genome shotgun (WGS) entry which is preliminary data.</text>
</comment>
<evidence type="ECO:0000256" key="1">
    <source>
        <dbReference type="SAM" id="SignalP"/>
    </source>
</evidence>